<dbReference type="EMBL" id="UGET01000004">
    <property type="protein sequence ID" value="STL82620.1"/>
    <property type="molecule type" value="Genomic_DNA"/>
</dbReference>
<dbReference type="AlphaFoldDB" id="A0A2X1JF06"/>
<keyword evidence="1" id="KW-1133">Transmembrane helix</keyword>
<name>A0A2X1JF06_ECOLX</name>
<proteinExistence type="predicted"/>
<dbReference type="Proteomes" id="UP000254255">
    <property type="component" value="Unassembled WGS sequence"/>
</dbReference>
<accession>A0A2X1JF06</accession>
<sequence length="59" mass="7051">MDRQFKLAIIFGDPVIIFDNDFVVARYAFKISFLTREDIFIYSLYLTIFFAIIFTISDR</sequence>
<keyword evidence="1" id="KW-0472">Membrane</keyword>
<evidence type="ECO:0000256" key="1">
    <source>
        <dbReference type="SAM" id="Phobius"/>
    </source>
</evidence>
<evidence type="ECO:0000313" key="2">
    <source>
        <dbReference type="EMBL" id="SPW45777.1"/>
    </source>
</evidence>
<feature type="transmembrane region" description="Helical" evidence="1">
    <location>
        <begin position="39"/>
        <end position="57"/>
    </location>
</feature>
<dbReference type="Proteomes" id="UP000250561">
    <property type="component" value="Unassembled WGS sequence"/>
</dbReference>
<gene>
    <name evidence="2" type="ORF">NCTC11126_03058</name>
    <name evidence="3" type="ORF">NCTC13148_03161</name>
</gene>
<evidence type="ECO:0000313" key="3">
    <source>
        <dbReference type="EMBL" id="STL82620.1"/>
    </source>
</evidence>
<evidence type="ECO:0000313" key="4">
    <source>
        <dbReference type="Proteomes" id="UP000250561"/>
    </source>
</evidence>
<dbReference type="EMBL" id="UARS01000006">
    <property type="protein sequence ID" value="SPW45777.1"/>
    <property type="molecule type" value="Genomic_DNA"/>
</dbReference>
<protein>
    <submittedName>
        <fullName evidence="2">Uncharacterized protein</fullName>
    </submittedName>
</protein>
<organism evidence="2 4">
    <name type="scientific">Escherichia coli</name>
    <dbReference type="NCBI Taxonomy" id="562"/>
    <lineage>
        <taxon>Bacteria</taxon>
        <taxon>Pseudomonadati</taxon>
        <taxon>Pseudomonadota</taxon>
        <taxon>Gammaproteobacteria</taxon>
        <taxon>Enterobacterales</taxon>
        <taxon>Enterobacteriaceae</taxon>
        <taxon>Escherichia</taxon>
    </lineage>
</organism>
<keyword evidence="1" id="KW-0812">Transmembrane</keyword>
<reference evidence="4 5" key="1">
    <citation type="submission" date="2018-06" db="EMBL/GenBank/DDBJ databases">
        <authorList>
            <consortium name="Pathogen Informatics"/>
            <person name="Doyle S."/>
        </authorList>
    </citation>
    <scope>NUCLEOTIDE SEQUENCE [LARGE SCALE GENOMIC DNA]</scope>
    <source>
        <strain evidence="2 4">NCTC11126</strain>
        <strain evidence="3 5">NCTC13148</strain>
    </source>
</reference>
<evidence type="ECO:0000313" key="5">
    <source>
        <dbReference type="Proteomes" id="UP000254255"/>
    </source>
</evidence>